<dbReference type="AlphaFoldDB" id="A0A2B7ZR80"/>
<gene>
    <name evidence="1" type="ORF">GX50_01604</name>
</gene>
<sequence length="116" mass="13079">MPASLSAVQISLGRAPEYVGTRYRLSTLRGACLIRGCYRCVISRKFDSAEAEECVKRNGGNDRDEDGTLIQQQPFDHLEVARILPYSLMKSHNSQLDRSRRTTLDILTCLTLVLFT</sequence>
<reference evidence="1 2" key="1">
    <citation type="submission" date="2017-10" db="EMBL/GenBank/DDBJ databases">
        <title>Comparative genomics in systemic dimorphic fungi from Ajellomycetaceae.</title>
        <authorList>
            <person name="Munoz J.F."/>
            <person name="Mcewen J.G."/>
            <person name="Clay O.K."/>
            <person name="Cuomo C.A."/>
        </authorList>
    </citation>
    <scope>NUCLEOTIDE SEQUENCE [LARGE SCALE GENOMIC DNA]</scope>
    <source>
        <strain evidence="1 2">UAMH4076</strain>
    </source>
</reference>
<evidence type="ECO:0000313" key="1">
    <source>
        <dbReference type="EMBL" id="PGH35502.1"/>
    </source>
</evidence>
<proteinExistence type="predicted"/>
<accession>A0A2B7ZR80</accession>
<comment type="caution">
    <text evidence="1">The sequence shown here is derived from an EMBL/GenBank/DDBJ whole genome shotgun (WGS) entry which is preliminary data.</text>
</comment>
<dbReference type="VEuPathDB" id="FungiDB:EMCG_08280"/>
<name>A0A2B7ZR80_9EURO</name>
<dbReference type="Proteomes" id="UP000226031">
    <property type="component" value="Unassembled WGS sequence"/>
</dbReference>
<dbReference type="EMBL" id="PDND01000020">
    <property type="protein sequence ID" value="PGH35502.1"/>
    <property type="molecule type" value="Genomic_DNA"/>
</dbReference>
<evidence type="ECO:0000313" key="2">
    <source>
        <dbReference type="Proteomes" id="UP000226031"/>
    </source>
</evidence>
<protein>
    <submittedName>
        <fullName evidence="1">Uncharacterized protein</fullName>
    </submittedName>
</protein>
<organism evidence="1 2">
    <name type="scientific">[Emmonsia] crescens</name>
    <dbReference type="NCBI Taxonomy" id="73230"/>
    <lineage>
        <taxon>Eukaryota</taxon>
        <taxon>Fungi</taxon>
        <taxon>Dikarya</taxon>
        <taxon>Ascomycota</taxon>
        <taxon>Pezizomycotina</taxon>
        <taxon>Eurotiomycetes</taxon>
        <taxon>Eurotiomycetidae</taxon>
        <taxon>Onygenales</taxon>
        <taxon>Ajellomycetaceae</taxon>
        <taxon>Emergomyces</taxon>
    </lineage>
</organism>
<keyword evidence="2" id="KW-1185">Reference proteome</keyword>
<dbReference type="STRING" id="73230.A0A2B7ZR80"/>